<dbReference type="AlphaFoldDB" id="A0A183UPE6"/>
<keyword evidence="2" id="KW-1185">Reference proteome</keyword>
<name>A0A183UPE6_TOXCA</name>
<dbReference type="WBParaSite" id="TCNE_0001036601-mRNA-1">
    <property type="protein sequence ID" value="TCNE_0001036601-mRNA-1"/>
    <property type="gene ID" value="TCNE_0001036601"/>
</dbReference>
<protein>
    <submittedName>
        <fullName evidence="3">Secreted protein</fullName>
    </submittedName>
</protein>
<dbReference type="EMBL" id="UYWY01020478">
    <property type="protein sequence ID" value="VDM41687.1"/>
    <property type="molecule type" value="Genomic_DNA"/>
</dbReference>
<reference evidence="3" key="1">
    <citation type="submission" date="2016-06" db="UniProtKB">
        <authorList>
            <consortium name="WormBaseParasite"/>
        </authorList>
    </citation>
    <scope>IDENTIFICATION</scope>
</reference>
<evidence type="ECO:0000313" key="2">
    <source>
        <dbReference type="Proteomes" id="UP000050794"/>
    </source>
</evidence>
<organism evidence="2 3">
    <name type="scientific">Toxocara canis</name>
    <name type="common">Canine roundworm</name>
    <dbReference type="NCBI Taxonomy" id="6265"/>
    <lineage>
        <taxon>Eukaryota</taxon>
        <taxon>Metazoa</taxon>
        <taxon>Ecdysozoa</taxon>
        <taxon>Nematoda</taxon>
        <taxon>Chromadorea</taxon>
        <taxon>Rhabditida</taxon>
        <taxon>Spirurina</taxon>
        <taxon>Ascaridomorpha</taxon>
        <taxon>Ascaridoidea</taxon>
        <taxon>Toxocaridae</taxon>
        <taxon>Toxocara</taxon>
    </lineage>
</organism>
<proteinExistence type="predicted"/>
<gene>
    <name evidence="1" type="ORF">TCNE_LOCUS10366</name>
</gene>
<sequence length="100" mass="10833">MSVASVFLLLERQKKVSHATGLYLLILPCKALAVCSIQREKKMAPPRHWQRSNTGRDALGAQEEGGAALAMRPFQSPVAVNILLLVDGHHCASAVTSTLR</sequence>
<reference evidence="1 2" key="2">
    <citation type="submission" date="2018-11" db="EMBL/GenBank/DDBJ databases">
        <authorList>
            <consortium name="Pathogen Informatics"/>
        </authorList>
    </citation>
    <scope>NUCLEOTIDE SEQUENCE [LARGE SCALE GENOMIC DNA]</scope>
</reference>
<accession>A0A183UPE6</accession>
<evidence type="ECO:0000313" key="1">
    <source>
        <dbReference type="EMBL" id="VDM41687.1"/>
    </source>
</evidence>
<evidence type="ECO:0000313" key="3">
    <source>
        <dbReference type="WBParaSite" id="TCNE_0001036601-mRNA-1"/>
    </source>
</evidence>
<dbReference type="Proteomes" id="UP000050794">
    <property type="component" value="Unassembled WGS sequence"/>
</dbReference>